<feature type="domain" description="EamA" evidence="2">
    <location>
        <begin position="3"/>
        <end position="82"/>
    </location>
</feature>
<name>A0ABS9X6G9_9GAMM</name>
<keyword evidence="1" id="KW-0472">Membrane</keyword>
<reference evidence="3" key="1">
    <citation type="submission" date="2022-01" db="EMBL/GenBank/DDBJ databases">
        <title>Colwellia maritima, isolated from seawater.</title>
        <authorList>
            <person name="Kristyanto S."/>
            <person name="Jung J."/>
            <person name="Jeon C.O."/>
        </authorList>
    </citation>
    <scope>NUCLEOTIDE SEQUENCE</scope>
    <source>
        <strain evidence="3">MSW7</strain>
    </source>
</reference>
<dbReference type="Pfam" id="PF00892">
    <property type="entry name" value="EamA"/>
    <property type="match status" value="1"/>
</dbReference>
<comment type="caution">
    <text evidence="3">The sequence shown here is derived from an EMBL/GenBank/DDBJ whole genome shotgun (WGS) entry which is preliminary data.</text>
</comment>
<feature type="transmembrane region" description="Helical" evidence="1">
    <location>
        <begin position="65"/>
        <end position="83"/>
    </location>
</feature>
<keyword evidence="4" id="KW-1185">Reference proteome</keyword>
<accession>A0ABS9X6G9</accession>
<feature type="transmembrane region" description="Helical" evidence="1">
    <location>
        <begin position="36"/>
        <end position="53"/>
    </location>
</feature>
<keyword evidence="1" id="KW-0812">Transmembrane</keyword>
<evidence type="ECO:0000256" key="1">
    <source>
        <dbReference type="SAM" id="Phobius"/>
    </source>
</evidence>
<dbReference type="Proteomes" id="UP001139646">
    <property type="component" value="Unassembled WGS sequence"/>
</dbReference>
<evidence type="ECO:0000259" key="2">
    <source>
        <dbReference type="Pfam" id="PF00892"/>
    </source>
</evidence>
<gene>
    <name evidence="3" type="ORF">L3081_23670</name>
</gene>
<proteinExistence type="predicted"/>
<evidence type="ECO:0000313" key="4">
    <source>
        <dbReference type="Proteomes" id="UP001139646"/>
    </source>
</evidence>
<keyword evidence="1" id="KW-1133">Transmembrane helix</keyword>
<dbReference type="EMBL" id="JAKKSL010000006">
    <property type="protein sequence ID" value="MCI2285828.1"/>
    <property type="molecule type" value="Genomic_DNA"/>
</dbReference>
<dbReference type="InterPro" id="IPR000620">
    <property type="entry name" value="EamA_dom"/>
</dbReference>
<protein>
    <submittedName>
        <fullName evidence="3">EamA family transporter</fullName>
    </submittedName>
</protein>
<sequence length="84" mass="9553">MSYVLLILTALFWAGNFVLGRAMHLVLPPILMAELRWTLALLLLLPFLIPRFIKNKTVILTHWKILTLLSLLSVATLILLFTLA</sequence>
<organism evidence="3 4">
    <name type="scientific">Colwellia maritima</name>
    <dbReference type="NCBI Taxonomy" id="2912588"/>
    <lineage>
        <taxon>Bacteria</taxon>
        <taxon>Pseudomonadati</taxon>
        <taxon>Pseudomonadota</taxon>
        <taxon>Gammaproteobacteria</taxon>
        <taxon>Alteromonadales</taxon>
        <taxon>Colwelliaceae</taxon>
        <taxon>Colwellia</taxon>
    </lineage>
</organism>
<evidence type="ECO:0000313" key="3">
    <source>
        <dbReference type="EMBL" id="MCI2285828.1"/>
    </source>
</evidence>